<evidence type="ECO:0000256" key="2">
    <source>
        <dbReference type="ARBA" id="ARBA00022475"/>
    </source>
</evidence>
<keyword evidence="4 7" id="KW-1133">Transmembrane helix</keyword>
<dbReference type="AlphaFoldDB" id="A0A942Z985"/>
<dbReference type="GO" id="GO:0022857">
    <property type="term" value="F:transmembrane transporter activity"/>
    <property type="evidence" value="ECO:0007669"/>
    <property type="project" value="TreeGrafter"/>
</dbReference>
<comment type="similarity">
    <text evidence="6">Belongs to the ABC-4 integral membrane protein family.</text>
</comment>
<keyword evidence="3 7" id="KW-0812">Transmembrane</keyword>
<evidence type="ECO:0000256" key="1">
    <source>
        <dbReference type="ARBA" id="ARBA00004651"/>
    </source>
</evidence>
<evidence type="ECO:0000313" key="11">
    <source>
        <dbReference type="Proteomes" id="UP000724672"/>
    </source>
</evidence>
<dbReference type="Pfam" id="PF02687">
    <property type="entry name" value="FtsX"/>
    <property type="match status" value="1"/>
</dbReference>
<proteinExistence type="inferred from homology"/>
<reference evidence="10" key="1">
    <citation type="submission" date="2019-12" db="EMBL/GenBank/DDBJ databases">
        <title>Clostridiaceae gen. nov. sp. nov., isolated from sediment in Xinjiang, China.</title>
        <authorList>
            <person name="Zhang R."/>
        </authorList>
    </citation>
    <scope>NUCLEOTIDE SEQUENCE</scope>
    <source>
        <strain evidence="10">D2Q-11</strain>
    </source>
</reference>
<protein>
    <submittedName>
        <fullName evidence="10">ABC transporter permease</fullName>
    </submittedName>
</protein>
<feature type="transmembrane region" description="Helical" evidence="7">
    <location>
        <begin position="369"/>
        <end position="391"/>
    </location>
</feature>
<dbReference type="InterPro" id="IPR025857">
    <property type="entry name" value="MacB_PCD"/>
</dbReference>
<feature type="transmembrane region" description="Helical" evidence="7">
    <location>
        <begin position="275"/>
        <end position="297"/>
    </location>
</feature>
<evidence type="ECO:0000259" key="8">
    <source>
        <dbReference type="Pfam" id="PF02687"/>
    </source>
</evidence>
<dbReference type="EMBL" id="WSFT01000040">
    <property type="protein sequence ID" value="MBS4539063.1"/>
    <property type="molecule type" value="Genomic_DNA"/>
</dbReference>
<dbReference type="InterPro" id="IPR050250">
    <property type="entry name" value="Macrolide_Exporter_MacB"/>
</dbReference>
<feature type="transmembrane region" description="Helical" evidence="7">
    <location>
        <begin position="324"/>
        <end position="349"/>
    </location>
</feature>
<evidence type="ECO:0000259" key="9">
    <source>
        <dbReference type="Pfam" id="PF12704"/>
    </source>
</evidence>
<comment type="caution">
    <text evidence="10">The sequence shown here is derived from an EMBL/GenBank/DDBJ whole genome shotgun (WGS) entry which is preliminary data.</text>
</comment>
<evidence type="ECO:0000256" key="3">
    <source>
        <dbReference type="ARBA" id="ARBA00022692"/>
    </source>
</evidence>
<evidence type="ECO:0000256" key="7">
    <source>
        <dbReference type="SAM" id="Phobius"/>
    </source>
</evidence>
<dbReference type="GO" id="GO:0005886">
    <property type="term" value="C:plasma membrane"/>
    <property type="evidence" value="ECO:0007669"/>
    <property type="project" value="UniProtKB-SubCell"/>
</dbReference>
<keyword evidence="5 7" id="KW-0472">Membrane</keyword>
<feature type="transmembrane region" description="Helical" evidence="7">
    <location>
        <begin position="21"/>
        <end position="45"/>
    </location>
</feature>
<dbReference type="Proteomes" id="UP000724672">
    <property type="component" value="Unassembled WGS sequence"/>
</dbReference>
<evidence type="ECO:0000256" key="5">
    <source>
        <dbReference type="ARBA" id="ARBA00023136"/>
    </source>
</evidence>
<dbReference type="InterPro" id="IPR003838">
    <property type="entry name" value="ABC3_permease_C"/>
</dbReference>
<evidence type="ECO:0000313" key="10">
    <source>
        <dbReference type="EMBL" id="MBS4539063.1"/>
    </source>
</evidence>
<keyword evidence="2" id="KW-1003">Cell membrane</keyword>
<feature type="domain" description="MacB-like periplasmic core" evidence="9">
    <location>
        <begin position="21"/>
        <end position="251"/>
    </location>
</feature>
<comment type="subcellular location">
    <subcellularLocation>
        <location evidence="1">Cell membrane</location>
        <topology evidence="1">Multi-pass membrane protein</topology>
    </subcellularLocation>
</comment>
<gene>
    <name evidence="10" type="ORF">GOQ27_11360</name>
</gene>
<dbReference type="PANTHER" id="PTHR30572">
    <property type="entry name" value="MEMBRANE COMPONENT OF TRANSPORTER-RELATED"/>
    <property type="match status" value="1"/>
</dbReference>
<accession>A0A942Z985</accession>
<evidence type="ECO:0000256" key="6">
    <source>
        <dbReference type="ARBA" id="ARBA00038076"/>
    </source>
</evidence>
<evidence type="ECO:0000256" key="4">
    <source>
        <dbReference type="ARBA" id="ARBA00022989"/>
    </source>
</evidence>
<dbReference type="PANTHER" id="PTHR30572:SF4">
    <property type="entry name" value="ABC TRANSPORTER PERMEASE YTRF"/>
    <property type="match status" value="1"/>
</dbReference>
<feature type="domain" description="ABC3 transporter permease C-terminal" evidence="8">
    <location>
        <begin position="281"/>
        <end position="400"/>
    </location>
</feature>
<name>A0A942Z985_9FIRM</name>
<dbReference type="Pfam" id="PF12704">
    <property type="entry name" value="MacB_PCD"/>
    <property type="match status" value="1"/>
</dbReference>
<sequence>MIDKDIIKFAWMSLWRRKLRTILTLIGIMIGTAGIITMVSLGIGLEKSVTGEFEGSNMTSIEVYPGEDMGPSGAETVKVLKDDNVNKIKQMDGVKAVTPIYQTYGELTIGRETIDATYTGIDMTEAEELGYKLVDGRFPRSSEVILGSNLLEQLVSRTGKDNFLRKSAKIILSSIEGNVESTEFRTRVGGILESSGGAEDYSVTMDVDKLVEYVEKSTNEKNIIDNQGYSSIKVVATDMDVMDSLSREINDAGYMSFSMKDILESIGSVFKFVQLFLGGVGSIALVVAAVGITNTMIMSTYERTKEIGVNKVIGASIKDIRKQFLYEATFIGLLGGISGLIFSYILSMIINFIATMSLQGETTIKVTQIPIWLALFAIVFSTIVGILAGLYPANKAAKISVLEALRTE</sequence>
<dbReference type="RefSeq" id="WP_203366986.1">
    <property type="nucleotide sequence ID" value="NZ_WSFT01000040.1"/>
</dbReference>
<keyword evidence="11" id="KW-1185">Reference proteome</keyword>
<organism evidence="10 11">
    <name type="scientific">Anaeromonas frigoriresistens</name>
    <dbReference type="NCBI Taxonomy" id="2683708"/>
    <lineage>
        <taxon>Bacteria</taxon>
        <taxon>Bacillati</taxon>
        <taxon>Bacillota</taxon>
        <taxon>Tissierellia</taxon>
        <taxon>Tissierellales</taxon>
        <taxon>Thermohalobacteraceae</taxon>
        <taxon>Anaeromonas</taxon>
    </lineage>
</organism>